<proteinExistence type="predicted"/>
<dbReference type="AlphaFoldDB" id="A0A2I0UAP8"/>
<evidence type="ECO:0000313" key="1">
    <source>
        <dbReference type="EMBL" id="PKU43139.1"/>
    </source>
</evidence>
<gene>
    <name evidence="1" type="ORF">llap_6541</name>
</gene>
<name>A0A2I0UAP8_LIMLA</name>
<sequence>MVRVSGGSWVPVLGRGDLLGSQTPTDGPLEEIPFQDRRDWLEEPQAESFKPGRRWMLSNPGGEQWVANCSSSVVDDVA</sequence>
<organism evidence="1 2">
    <name type="scientific">Limosa lapponica baueri</name>
    <dbReference type="NCBI Taxonomy" id="1758121"/>
    <lineage>
        <taxon>Eukaryota</taxon>
        <taxon>Metazoa</taxon>
        <taxon>Chordata</taxon>
        <taxon>Craniata</taxon>
        <taxon>Vertebrata</taxon>
        <taxon>Euteleostomi</taxon>
        <taxon>Archelosauria</taxon>
        <taxon>Archosauria</taxon>
        <taxon>Dinosauria</taxon>
        <taxon>Saurischia</taxon>
        <taxon>Theropoda</taxon>
        <taxon>Coelurosauria</taxon>
        <taxon>Aves</taxon>
        <taxon>Neognathae</taxon>
        <taxon>Neoaves</taxon>
        <taxon>Charadriiformes</taxon>
        <taxon>Scolopacidae</taxon>
        <taxon>Limosa</taxon>
    </lineage>
</organism>
<evidence type="ECO:0000313" key="2">
    <source>
        <dbReference type="Proteomes" id="UP000233556"/>
    </source>
</evidence>
<dbReference type="Proteomes" id="UP000233556">
    <property type="component" value="Unassembled WGS sequence"/>
</dbReference>
<accession>A0A2I0UAP8</accession>
<reference evidence="2" key="2">
    <citation type="submission" date="2017-12" db="EMBL/GenBank/DDBJ databases">
        <title>Genome sequence of the Bar-tailed Godwit (Limosa lapponica baueri).</title>
        <authorList>
            <person name="Lima N.C.B."/>
            <person name="Parody-Merino A.M."/>
            <person name="Battley P.F."/>
            <person name="Fidler A.E."/>
            <person name="Prosdocimi F."/>
        </authorList>
    </citation>
    <scope>NUCLEOTIDE SEQUENCE [LARGE SCALE GENOMIC DNA]</scope>
</reference>
<keyword evidence="2" id="KW-1185">Reference proteome</keyword>
<protein>
    <submittedName>
        <fullName evidence="1">Uncharacterized protein</fullName>
    </submittedName>
</protein>
<dbReference type="EMBL" id="KZ505928">
    <property type="protein sequence ID" value="PKU43139.1"/>
    <property type="molecule type" value="Genomic_DNA"/>
</dbReference>
<reference evidence="2" key="1">
    <citation type="submission" date="2017-11" db="EMBL/GenBank/DDBJ databases">
        <authorList>
            <person name="Lima N.C."/>
            <person name="Parody-Merino A.M."/>
            <person name="Battley P.F."/>
            <person name="Fidler A.E."/>
            <person name="Prosdocimi F."/>
        </authorList>
    </citation>
    <scope>NUCLEOTIDE SEQUENCE [LARGE SCALE GENOMIC DNA]</scope>
</reference>